<reference evidence="1" key="1">
    <citation type="submission" date="2020-07" db="EMBL/GenBank/DDBJ databases">
        <title>Huge and variable diversity of episymbiotic CPR bacteria and DPANN archaea in groundwater ecosystems.</title>
        <authorList>
            <person name="He C.Y."/>
            <person name="Keren R."/>
            <person name="Whittaker M."/>
            <person name="Farag I.F."/>
            <person name="Doudna J."/>
            <person name="Cate J.H.D."/>
            <person name="Banfield J.F."/>
        </authorList>
    </citation>
    <scope>NUCLEOTIDE SEQUENCE</scope>
    <source>
        <strain evidence="1">NC_groundwater_1482_Ag_S-0.65um_47_24</strain>
    </source>
</reference>
<evidence type="ECO:0008006" key="3">
    <source>
        <dbReference type="Google" id="ProtNLM"/>
    </source>
</evidence>
<name>A0A933GMM2_UNCTE</name>
<dbReference type="Proteomes" id="UP000772181">
    <property type="component" value="Unassembled WGS sequence"/>
</dbReference>
<dbReference type="EMBL" id="JACQWF010000179">
    <property type="protein sequence ID" value="MBI4595524.1"/>
    <property type="molecule type" value="Genomic_DNA"/>
</dbReference>
<protein>
    <recommendedName>
        <fullName evidence="3">TIGR04076 family protein</fullName>
    </recommendedName>
</protein>
<organism evidence="1 2">
    <name type="scientific">Tectimicrobiota bacterium</name>
    <dbReference type="NCBI Taxonomy" id="2528274"/>
    <lineage>
        <taxon>Bacteria</taxon>
        <taxon>Pseudomonadati</taxon>
        <taxon>Nitrospinota/Tectimicrobiota group</taxon>
        <taxon>Candidatus Tectimicrobiota</taxon>
    </lineage>
</organism>
<accession>A0A933GMM2</accession>
<dbReference type="AlphaFoldDB" id="A0A933GMM2"/>
<proteinExistence type="predicted"/>
<evidence type="ECO:0000313" key="2">
    <source>
        <dbReference type="Proteomes" id="UP000772181"/>
    </source>
</evidence>
<gene>
    <name evidence="1" type="ORF">HY730_03995</name>
</gene>
<comment type="caution">
    <text evidence="1">The sequence shown here is derived from an EMBL/GenBank/DDBJ whole genome shotgun (WGS) entry which is preliminary data.</text>
</comment>
<evidence type="ECO:0000313" key="1">
    <source>
        <dbReference type="EMBL" id="MBI4595524.1"/>
    </source>
</evidence>
<sequence>MDTAKVEKLWKRFQQHMGYTDEEMKIFRSDPVKVKMVTESSDFVKTRIVAEVIEATGCHAQHKVGDKIVMNGNGQLLTAQCPEKLCAFAVAALEPSINRIYERFIAHSDPEFKMEEVVQCHDIGLDKGGWGKIYMKVRVEKI</sequence>